<name>U2CMW8_9BACE</name>
<proteinExistence type="predicted"/>
<evidence type="ECO:0000313" key="2">
    <source>
        <dbReference type="Proteomes" id="UP000016496"/>
    </source>
</evidence>
<gene>
    <name evidence="1" type="ORF">HMPREF1981_01245</name>
</gene>
<dbReference type="HOGENOM" id="CLU_3132485_0_0_10"/>
<evidence type="ECO:0000313" key="1">
    <source>
        <dbReference type="EMBL" id="ERI85890.1"/>
    </source>
</evidence>
<protein>
    <submittedName>
        <fullName evidence="1">Uncharacterized protein</fullName>
    </submittedName>
</protein>
<dbReference type="EMBL" id="AWSV01000068">
    <property type="protein sequence ID" value="ERI85890.1"/>
    <property type="molecule type" value="Genomic_DNA"/>
</dbReference>
<comment type="caution">
    <text evidence="1">The sequence shown here is derived from an EMBL/GenBank/DDBJ whole genome shotgun (WGS) entry which is preliminary data.</text>
</comment>
<dbReference type="Proteomes" id="UP000016496">
    <property type="component" value="Unassembled WGS sequence"/>
</dbReference>
<organism evidence="1 2">
    <name type="scientific">Bacteroides pyogenes F0041</name>
    <dbReference type="NCBI Taxonomy" id="1321819"/>
    <lineage>
        <taxon>Bacteria</taxon>
        <taxon>Pseudomonadati</taxon>
        <taxon>Bacteroidota</taxon>
        <taxon>Bacteroidia</taxon>
        <taxon>Bacteroidales</taxon>
        <taxon>Bacteroidaceae</taxon>
        <taxon>Bacteroides</taxon>
    </lineage>
</organism>
<reference evidence="1 2" key="1">
    <citation type="submission" date="2013-08" db="EMBL/GenBank/DDBJ databases">
        <authorList>
            <person name="Weinstock G."/>
            <person name="Sodergren E."/>
            <person name="Wylie T."/>
            <person name="Fulton L."/>
            <person name="Fulton R."/>
            <person name="Fronick C."/>
            <person name="O'Laughlin M."/>
            <person name="Godfrey J."/>
            <person name="Miner T."/>
            <person name="Herter B."/>
            <person name="Appelbaum E."/>
            <person name="Cordes M."/>
            <person name="Lek S."/>
            <person name="Wollam A."/>
            <person name="Pepin K.H."/>
            <person name="Palsikar V.B."/>
            <person name="Mitreva M."/>
            <person name="Wilson R.K."/>
        </authorList>
    </citation>
    <scope>NUCLEOTIDE SEQUENCE [LARGE SCALE GENOMIC DNA]</scope>
    <source>
        <strain evidence="1 2">F0041</strain>
    </source>
</reference>
<accession>U2CMW8</accession>
<sequence>MQLPVTCRSKRRQIHYQGVMPLQWIKRLPEKPASQFLICSLSIFKERSF</sequence>
<dbReference type="AlphaFoldDB" id="U2CMW8"/>